<protein>
    <submittedName>
        <fullName evidence="1">DUF506 domain-containing protein</fullName>
    </submittedName>
</protein>
<dbReference type="AlphaFoldDB" id="A0A1Q3BII6"/>
<evidence type="ECO:0000313" key="2">
    <source>
        <dbReference type="Proteomes" id="UP000187406"/>
    </source>
</evidence>
<dbReference type="InterPro" id="IPR006502">
    <property type="entry name" value="PDDEXK-like"/>
</dbReference>
<gene>
    <name evidence="1" type="ORF">CFOL_v3_11167</name>
</gene>
<proteinExistence type="predicted"/>
<keyword evidence="2" id="KW-1185">Reference proteome</keyword>
<name>A0A1Q3BII6_CEPFO</name>
<dbReference type="OrthoDB" id="691424at2759"/>
<comment type="caution">
    <text evidence="1">The sequence shown here is derived from an EMBL/GenBank/DDBJ whole genome shotgun (WGS) entry which is preliminary data.</text>
</comment>
<dbReference type="Proteomes" id="UP000187406">
    <property type="component" value="Unassembled WGS sequence"/>
</dbReference>
<accession>A0A1Q3BII6</accession>
<dbReference type="EMBL" id="BDDD01000579">
    <property type="protein sequence ID" value="GAV67662.1"/>
    <property type="molecule type" value="Genomic_DNA"/>
</dbReference>
<dbReference type="Pfam" id="PF04720">
    <property type="entry name" value="PDDEXK_6"/>
    <property type="match status" value="1"/>
</dbReference>
<dbReference type="PANTHER" id="PTHR31579">
    <property type="entry name" value="OS03G0796600 PROTEIN"/>
    <property type="match status" value="1"/>
</dbReference>
<evidence type="ECO:0000313" key="1">
    <source>
        <dbReference type="EMBL" id="GAV67662.1"/>
    </source>
</evidence>
<dbReference type="STRING" id="3775.A0A1Q3BII6"/>
<reference evidence="2" key="1">
    <citation type="submission" date="2016-04" db="EMBL/GenBank/DDBJ databases">
        <title>Cephalotus genome sequencing.</title>
        <authorList>
            <person name="Fukushima K."/>
            <person name="Hasebe M."/>
            <person name="Fang X."/>
        </authorList>
    </citation>
    <scope>NUCLEOTIDE SEQUENCE [LARGE SCALE GENOMIC DNA]</scope>
    <source>
        <strain evidence="2">cv. St1</strain>
    </source>
</reference>
<organism evidence="1 2">
    <name type="scientific">Cephalotus follicularis</name>
    <name type="common">Albany pitcher plant</name>
    <dbReference type="NCBI Taxonomy" id="3775"/>
    <lineage>
        <taxon>Eukaryota</taxon>
        <taxon>Viridiplantae</taxon>
        <taxon>Streptophyta</taxon>
        <taxon>Embryophyta</taxon>
        <taxon>Tracheophyta</taxon>
        <taxon>Spermatophyta</taxon>
        <taxon>Magnoliopsida</taxon>
        <taxon>eudicotyledons</taxon>
        <taxon>Gunneridae</taxon>
        <taxon>Pentapetalae</taxon>
        <taxon>rosids</taxon>
        <taxon>fabids</taxon>
        <taxon>Oxalidales</taxon>
        <taxon>Cephalotaceae</taxon>
        <taxon>Cephalotus</taxon>
    </lineage>
</organism>
<dbReference type="PANTHER" id="PTHR31579:SF2">
    <property type="entry name" value="DUF506 FAMILY PROTEIN"/>
    <property type="match status" value="1"/>
</dbReference>
<sequence length="292" mass="33379">MISVTTGIPVMNRWNLTYFDTREFNLDERSIITSLSDLEFGFLEDGDRYQESYTSSSAHDDTSNENAIIEEEDEEKEESNHDIGSVEESNNFWENQHQLLQATLSRSSSFESRIRKATKELLKKKQLQGDLCGCGRGPVTVSSGCKNCLMREVSCHLRNEGYNSAICKSKWKSSSYIPSGEHTFLDAVDKSSSKRAGEVRVIIELNFRAEFQMARASEEYNRLVDRLPELFVGKVERLDNVIKILCSAAKKCMKEKKMHMGPWRKHRYMKAKWLGTCERTTSTPLLSMGHSS</sequence>
<dbReference type="NCBIfam" id="TIGR01615">
    <property type="entry name" value="A_thal_3542"/>
    <property type="match status" value="1"/>
</dbReference>
<dbReference type="InParanoid" id="A0A1Q3BII6"/>